<evidence type="ECO:0000313" key="2">
    <source>
        <dbReference type="Proteomes" id="UP000750502"/>
    </source>
</evidence>
<dbReference type="OrthoDB" id="5105683at2759"/>
<reference evidence="1" key="1">
    <citation type="journal article" date="2020" name="bioRxiv">
        <title>Historical genomics reveals the evolutionary mechanisms behind multiple outbreaks of the host-specific coffee wilt pathogen Fusarium xylarioides.</title>
        <authorList>
            <person name="Peck D."/>
            <person name="Nowell R.W."/>
            <person name="Flood J."/>
            <person name="Ryan M.J."/>
            <person name="Barraclough T.G."/>
        </authorList>
    </citation>
    <scope>NUCLEOTIDE SEQUENCE</scope>
    <source>
        <strain evidence="1">IMI 127659i</strain>
    </source>
</reference>
<evidence type="ECO:0000313" key="1">
    <source>
        <dbReference type="EMBL" id="KAG5766794.1"/>
    </source>
</evidence>
<sequence>MDPDDPNRYVVAPTSLSEVNVEAELASSLSQQVENNHSSNYMDSLDLSLLGSPDFDFSCFMDLDEAVEATQEPEQLETDSMMLDAHSFEASDFMNDLTMAQISTGTMFHGSYGRL</sequence>
<organism evidence="1 2">
    <name type="scientific">Fusarium xylarioides</name>
    <dbReference type="NCBI Taxonomy" id="221167"/>
    <lineage>
        <taxon>Eukaryota</taxon>
        <taxon>Fungi</taxon>
        <taxon>Dikarya</taxon>
        <taxon>Ascomycota</taxon>
        <taxon>Pezizomycotina</taxon>
        <taxon>Sordariomycetes</taxon>
        <taxon>Hypocreomycetidae</taxon>
        <taxon>Hypocreales</taxon>
        <taxon>Nectriaceae</taxon>
        <taxon>Fusarium</taxon>
        <taxon>Fusarium fujikuroi species complex</taxon>
    </lineage>
</organism>
<dbReference type="EMBL" id="JADFTT010000143">
    <property type="protein sequence ID" value="KAG5766794.1"/>
    <property type="molecule type" value="Genomic_DNA"/>
</dbReference>
<accession>A0A9P7I370</accession>
<proteinExistence type="predicted"/>
<dbReference type="AlphaFoldDB" id="A0A9P7I370"/>
<name>A0A9P7I370_9HYPO</name>
<dbReference type="Proteomes" id="UP000750502">
    <property type="component" value="Unassembled WGS sequence"/>
</dbReference>
<protein>
    <submittedName>
        <fullName evidence="1">Uncharacterized protein</fullName>
    </submittedName>
</protein>
<reference evidence="1" key="2">
    <citation type="submission" date="2020-10" db="EMBL/GenBank/DDBJ databases">
        <authorList>
            <person name="Peck L.D."/>
            <person name="Nowell R.W."/>
            <person name="Flood J."/>
            <person name="Ryan M.J."/>
            <person name="Barraclough T.G."/>
        </authorList>
    </citation>
    <scope>NUCLEOTIDE SEQUENCE</scope>
    <source>
        <strain evidence="1">IMI 127659i</strain>
    </source>
</reference>
<comment type="caution">
    <text evidence="1">The sequence shown here is derived from an EMBL/GenBank/DDBJ whole genome shotgun (WGS) entry which is preliminary data.</text>
</comment>
<keyword evidence="2" id="KW-1185">Reference proteome</keyword>
<gene>
    <name evidence="1" type="ORF">H9Q72_005166</name>
</gene>